<evidence type="ECO:0000256" key="7">
    <source>
        <dbReference type="ARBA" id="ARBA00022840"/>
    </source>
</evidence>
<keyword evidence="6 12" id="KW-0418">Kinase</keyword>
<comment type="catalytic activity">
    <reaction evidence="1">
        <text>ATP + protein L-histidine = ADP + protein N-phospho-L-histidine.</text>
        <dbReference type="EC" id="2.7.13.3"/>
    </reaction>
</comment>
<dbReference type="InterPro" id="IPR036097">
    <property type="entry name" value="HisK_dim/P_sf"/>
</dbReference>
<dbReference type="PROSITE" id="PS50109">
    <property type="entry name" value="HIS_KIN"/>
    <property type="match status" value="1"/>
</dbReference>
<dbReference type="CDD" id="cd00082">
    <property type="entry name" value="HisKA"/>
    <property type="match status" value="1"/>
</dbReference>
<name>A0A212IVK3_9DELT</name>
<keyword evidence="10" id="KW-1133">Transmembrane helix</keyword>
<dbReference type="SMART" id="SM00388">
    <property type="entry name" value="HisKA"/>
    <property type="match status" value="1"/>
</dbReference>
<keyword evidence="4" id="KW-0808">Transferase</keyword>
<evidence type="ECO:0000256" key="2">
    <source>
        <dbReference type="ARBA" id="ARBA00012438"/>
    </source>
</evidence>
<dbReference type="InterPro" id="IPR004358">
    <property type="entry name" value="Sig_transdc_His_kin-like_C"/>
</dbReference>
<evidence type="ECO:0000256" key="1">
    <source>
        <dbReference type="ARBA" id="ARBA00000085"/>
    </source>
</evidence>
<feature type="compositionally biased region" description="Basic and acidic residues" evidence="9">
    <location>
        <begin position="37"/>
        <end position="47"/>
    </location>
</feature>
<dbReference type="InterPro" id="IPR003594">
    <property type="entry name" value="HATPase_dom"/>
</dbReference>
<feature type="transmembrane region" description="Helical" evidence="10">
    <location>
        <begin position="260"/>
        <end position="283"/>
    </location>
</feature>
<dbReference type="PANTHER" id="PTHR43065">
    <property type="entry name" value="SENSOR HISTIDINE KINASE"/>
    <property type="match status" value="1"/>
</dbReference>
<feature type="region of interest" description="Disordered" evidence="9">
    <location>
        <begin position="1"/>
        <end position="47"/>
    </location>
</feature>
<organism evidence="12">
    <name type="scientific">uncultured delta proteobacterium</name>
    <dbReference type="NCBI Taxonomy" id="34034"/>
    <lineage>
        <taxon>Bacteria</taxon>
        <taxon>Deltaproteobacteria</taxon>
        <taxon>environmental samples</taxon>
    </lineage>
</organism>
<sequence>MLFNRQRGEENPPRHAAPGSPPVQGDKPGGKAANGNGRDKPSVDTTPPDRVKLGIARYLAWVLLVLILAFSIFLAIVVGNRAQDTLLTKQRNFAGILAEHLNQQIFARFSIPAVAAYGRPNLKQNAQYVMLDQTVASLTHGLQVHSLRIFDNDGEIKYSSRDRGEVGHKSPVTEAMVQGVEEAQLPVFVVDRNIPLWEAYLSFFRMKPGAFYLRTIAPMRPVVSLRVSNTASYEWTRAESLGVLEFSQDITSDMADIVRFQWTIVGITLASSLLVVLLLLVFLRRAEAALALRMRERQRLVSELHQHEKLAGMGRVVAGIAHEIRNPLGIIQSSAELLLSRPTASDPVTGKILRAIFDEARRLSQTVSDFLDYARPRQPQQAQVDLARTTRDVLAFLEPELAARNITVRTAFVPQRAGTEGLYTLGDKDLLHRAIYNVLINSMQAMDTKGSITISGRPLEEKTRDRVELCVADSGPGFPVENRERILDPFVTTKDGGTGLGLPIVNNIITSHGGQMSLEDAPGGGAMVRMVLPSGAS</sequence>
<dbReference type="InterPro" id="IPR005467">
    <property type="entry name" value="His_kinase_dom"/>
</dbReference>
<accession>A0A212IVK3</accession>
<gene>
    <name evidence="12" type="ORF">KL86DPRO_10157</name>
</gene>
<dbReference type="PANTHER" id="PTHR43065:SF10">
    <property type="entry name" value="PEROXIDE STRESS-ACTIVATED HISTIDINE KINASE MAK3"/>
    <property type="match status" value="1"/>
</dbReference>
<evidence type="ECO:0000256" key="3">
    <source>
        <dbReference type="ARBA" id="ARBA00022553"/>
    </source>
</evidence>
<dbReference type="SMART" id="SM00387">
    <property type="entry name" value="HATPase_c"/>
    <property type="match status" value="1"/>
</dbReference>
<keyword evidence="5" id="KW-0547">Nucleotide-binding</keyword>
<protein>
    <recommendedName>
        <fullName evidence="2">histidine kinase</fullName>
        <ecNumber evidence="2">2.7.13.3</ecNumber>
    </recommendedName>
</protein>
<dbReference type="Gene3D" id="3.30.565.10">
    <property type="entry name" value="Histidine kinase-like ATPase, C-terminal domain"/>
    <property type="match status" value="1"/>
</dbReference>
<evidence type="ECO:0000313" key="12">
    <source>
        <dbReference type="EMBL" id="SBV91223.1"/>
    </source>
</evidence>
<reference evidence="12" key="1">
    <citation type="submission" date="2016-04" db="EMBL/GenBank/DDBJ databases">
        <authorList>
            <person name="Evans L.H."/>
            <person name="Alamgir A."/>
            <person name="Owens N."/>
            <person name="Weber N.D."/>
            <person name="Virtaneva K."/>
            <person name="Barbian K."/>
            <person name="Babar A."/>
            <person name="Rosenke K."/>
        </authorList>
    </citation>
    <scope>NUCLEOTIDE SEQUENCE</scope>
    <source>
        <strain evidence="12">86</strain>
    </source>
</reference>
<keyword evidence="10" id="KW-0812">Transmembrane</keyword>
<dbReference type="GO" id="GO:0000155">
    <property type="term" value="F:phosphorelay sensor kinase activity"/>
    <property type="evidence" value="ECO:0007669"/>
    <property type="project" value="InterPro"/>
</dbReference>
<dbReference type="EMBL" id="FLUQ01000001">
    <property type="protein sequence ID" value="SBV91223.1"/>
    <property type="molecule type" value="Genomic_DNA"/>
</dbReference>
<dbReference type="GO" id="GO:0005524">
    <property type="term" value="F:ATP binding"/>
    <property type="evidence" value="ECO:0007669"/>
    <property type="project" value="UniProtKB-KW"/>
</dbReference>
<dbReference type="CDD" id="cd00075">
    <property type="entry name" value="HATPase"/>
    <property type="match status" value="1"/>
</dbReference>
<evidence type="ECO:0000256" key="4">
    <source>
        <dbReference type="ARBA" id="ARBA00022679"/>
    </source>
</evidence>
<feature type="compositionally biased region" description="Basic and acidic residues" evidence="9">
    <location>
        <begin position="1"/>
        <end position="13"/>
    </location>
</feature>
<feature type="transmembrane region" description="Helical" evidence="10">
    <location>
        <begin position="58"/>
        <end position="79"/>
    </location>
</feature>
<dbReference type="InterPro" id="IPR036890">
    <property type="entry name" value="HATPase_C_sf"/>
</dbReference>
<evidence type="ECO:0000256" key="5">
    <source>
        <dbReference type="ARBA" id="ARBA00022741"/>
    </source>
</evidence>
<keyword evidence="7" id="KW-0067">ATP-binding</keyword>
<keyword evidence="8" id="KW-0902">Two-component regulatory system</keyword>
<keyword evidence="3" id="KW-0597">Phosphoprotein</keyword>
<dbReference type="Gene3D" id="1.10.287.130">
    <property type="match status" value="1"/>
</dbReference>
<evidence type="ECO:0000256" key="10">
    <source>
        <dbReference type="SAM" id="Phobius"/>
    </source>
</evidence>
<dbReference type="SUPFAM" id="SSF55874">
    <property type="entry name" value="ATPase domain of HSP90 chaperone/DNA topoisomerase II/histidine kinase"/>
    <property type="match status" value="1"/>
</dbReference>
<dbReference type="Pfam" id="PF02518">
    <property type="entry name" value="HATPase_c"/>
    <property type="match status" value="1"/>
</dbReference>
<dbReference type="InterPro" id="IPR003661">
    <property type="entry name" value="HisK_dim/P_dom"/>
</dbReference>
<dbReference type="EC" id="2.7.13.3" evidence="2"/>
<keyword evidence="10" id="KW-0472">Membrane</keyword>
<evidence type="ECO:0000256" key="6">
    <source>
        <dbReference type="ARBA" id="ARBA00022777"/>
    </source>
</evidence>
<proteinExistence type="predicted"/>
<feature type="domain" description="Histidine kinase" evidence="11">
    <location>
        <begin position="319"/>
        <end position="536"/>
    </location>
</feature>
<dbReference type="Pfam" id="PF00512">
    <property type="entry name" value="HisKA"/>
    <property type="match status" value="1"/>
</dbReference>
<dbReference type="SUPFAM" id="SSF47384">
    <property type="entry name" value="Homodimeric domain of signal transducing histidine kinase"/>
    <property type="match status" value="1"/>
</dbReference>
<evidence type="ECO:0000259" key="11">
    <source>
        <dbReference type="PROSITE" id="PS50109"/>
    </source>
</evidence>
<dbReference type="PRINTS" id="PR00344">
    <property type="entry name" value="BCTRLSENSOR"/>
</dbReference>
<evidence type="ECO:0000256" key="9">
    <source>
        <dbReference type="SAM" id="MobiDB-lite"/>
    </source>
</evidence>
<evidence type="ECO:0000256" key="8">
    <source>
        <dbReference type="ARBA" id="ARBA00023012"/>
    </source>
</evidence>
<dbReference type="AlphaFoldDB" id="A0A212IVK3"/>